<dbReference type="InterPro" id="IPR005018">
    <property type="entry name" value="DOMON_domain"/>
</dbReference>
<dbReference type="InterPro" id="IPR045266">
    <property type="entry name" value="DOH_DOMON"/>
</dbReference>
<dbReference type="GO" id="GO:0042421">
    <property type="term" value="P:norepinephrine biosynthetic process"/>
    <property type="evidence" value="ECO:0007669"/>
    <property type="project" value="TreeGrafter"/>
</dbReference>
<protein>
    <submittedName>
        <fullName evidence="4">Dbh-like monooxygenase protein 2</fullName>
    </submittedName>
</protein>
<dbReference type="PROSITE" id="PS50836">
    <property type="entry name" value="DOMON"/>
    <property type="match status" value="1"/>
</dbReference>
<dbReference type="Pfam" id="PF03351">
    <property type="entry name" value="DOMON"/>
    <property type="match status" value="1"/>
</dbReference>
<dbReference type="AlphaFoldDB" id="A0A2I0TCN5"/>
<dbReference type="EMBL" id="KZ512600">
    <property type="protein sequence ID" value="PKU31563.1"/>
    <property type="molecule type" value="Genomic_DNA"/>
</dbReference>
<reference evidence="5" key="2">
    <citation type="submission" date="2017-12" db="EMBL/GenBank/DDBJ databases">
        <title>Genome sequence of the Bar-tailed Godwit (Limosa lapponica baueri).</title>
        <authorList>
            <person name="Lima N.C.B."/>
            <person name="Parody-Merino A.M."/>
            <person name="Battley P.F."/>
            <person name="Fidler A.E."/>
            <person name="Prosdocimi F."/>
        </authorList>
    </citation>
    <scope>NUCLEOTIDE SEQUENCE [LARGE SCALE GENOMIC DNA]</scope>
</reference>
<sequence length="379" mass="43265">MRDSTSLGVPQGSVLGPVVFNVFIDDLDEEIECTLSKFSDDTKLGGSVDLLEGRKVLQRDLDRLDPWAKANGMTFNKAKCRVLHFGHNNPRQRYRLGEEWLESCPAEKDLVVLVDRQLNMSQQCAQVAKKANSILACIRNSVASRSRAVMVALYWALPAPPPLRFSVFLDPSNMAYLRWDHDEQEMMSFELQVRKTGWVAFRFSPHGELPGSDIVIGGVFSNGSTYFSDYHVVDEETLEEDDSQDYQLLSVTENETSTTMLFKRQLRTCDPNDLDITMDTARLVTAFGPDDTVQFFKGQRFSKSLFLMRYRAPSDSTGPKTFFTYDLRLDNFAVPVEETKYACTFIPLPMVKQKHHIYKSSSQDSIRKKEEQKKKQELS</sequence>
<evidence type="ECO:0000313" key="4">
    <source>
        <dbReference type="EMBL" id="PKU31563.1"/>
    </source>
</evidence>
<dbReference type="GO" id="GO:0042420">
    <property type="term" value="P:dopamine catabolic process"/>
    <property type="evidence" value="ECO:0007669"/>
    <property type="project" value="TreeGrafter"/>
</dbReference>
<feature type="domain" description="DOMON" evidence="2">
    <location>
        <begin position="173"/>
        <end position="288"/>
    </location>
</feature>
<dbReference type="PROSITE" id="PS50878">
    <property type="entry name" value="RT_POL"/>
    <property type="match status" value="1"/>
</dbReference>
<dbReference type="PANTHER" id="PTHR10157:SF31">
    <property type="entry name" value="DBH-LIKE MONOOXYGENASE PROTEIN 2-RELATED"/>
    <property type="match status" value="1"/>
</dbReference>
<dbReference type="SMART" id="SM00664">
    <property type="entry name" value="DoH"/>
    <property type="match status" value="1"/>
</dbReference>
<gene>
    <name evidence="4" type="ORF">llap_18133</name>
</gene>
<dbReference type="InterPro" id="IPR036939">
    <property type="entry name" value="Cu2_ascorb_mOase_N_sf"/>
</dbReference>
<accession>A0A2I0TCN5</accession>
<keyword evidence="5" id="KW-1185">Reference proteome</keyword>
<dbReference type="PANTHER" id="PTHR10157">
    <property type="entry name" value="DOPAMINE BETA HYDROXYLASE RELATED"/>
    <property type="match status" value="1"/>
</dbReference>
<evidence type="ECO:0000256" key="1">
    <source>
        <dbReference type="SAM" id="MobiDB-lite"/>
    </source>
</evidence>
<dbReference type="Pfam" id="PF00078">
    <property type="entry name" value="RVT_1"/>
    <property type="match status" value="1"/>
</dbReference>
<dbReference type="InterPro" id="IPR000477">
    <property type="entry name" value="RT_dom"/>
</dbReference>
<name>A0A2I0TCN5_LIMLA</name>
<proteinExistence type="predicted"/>
<evidence type="ECO:0000313" key="5">
    <source>
        <dbReference type="Proteomes" id="UP000233556"/>
    </source>
</evidence>
<evidence type="ECO:0000259" key="3">
    <source>
        <dbReference type="PROSITE" id="PS50878"/>
    </source>
</evidence>
<dbReference type="GO" id="GO:0004500">
    <property type="term" value="F:dopamine beta-monooxygenase activity"/>
    <property type="evidence" value="ECO:0007669"/>
    <property type="project" value="InterPro"/>
</dbReference>
<feature type="compositionally biased region" description="Basic and acidic residues" evidence="1">
    <location>
        <begin position="365"/>
        <end position="379"/>
    </location>
</feature>
<feature type="region of interest" description="Disordered" evidence="1">
    <location>
        <begin position="359"/>
        <end position="379"/>
    </location>
</feature>
<dbReference type="GO" id="GO:0006589">
    <property type="term" value="P:octopamine biosynthetic process"/>
    <property type="evidence" value="ECO:0007669"/>
    <property type="project" value="TreeGrafter"/>
</dbReference>
<evidence type="ECO:0000259" key="2">
    <source>
        <dbReference type="PROSITE" id="PS50836"/>
    </source>
</evidence>
<reference evidence="5" key="1">
    <citation type="submission" date="2017-11" db="EMBL/GenBank/DDBJ databases">
        <authorList>
            <person name="Lima N.C."/>
            <person name="Parody-Merino A.M."/>
            <person name="Battley P.F."/>
            <person name="Fidler A.E."/>
            <person name="Prosdocimi F."/>
        </authorList>
    </citation>
    <scope>NUCLEOTIDE SEQUENCE [LARGE SCALE GENOMIC DNA]</scope>
</reference>
<dbReference type="Proteomes" id="UP000233556">
    <property type="component" value="Unassembled WGS sequence"/>
</dbReference>
<dbReference type="GO" id="GO:0005507">
    <property type="term" value="F:copper ion binding"/>
    <property type="evidence" value="ECO:0007669"/>
    <property type="project" value="InterPro"/>
</dbReference>
<dbReference type="CDD" id="cd09631">
    <property type="entry name" value="DOMON_DOH"/>
    <property type="match status" value="1"/>
</dbReference>
<dbReference type="GO" id="GO:0005615">
    <property type="term" value="C:extracellular space"/>
    <property type="evidence" value="ECO:0007669"/>
    <property type="project" value="TreeGrafter"/>
</dbReference>
<keyword evidence="4" id="KW-0560">Oxidoreductase</keyword>
<dbReference type="GO" id="GO:0030667">
    <property type="term" value="C:secretory granule membrane"/>
    <property type="evidence" value="ECO:0007669"/>
    <property type="project" value="TreeGrafter"/>
</dbReference>
<keyword evidence="4" id="KW-0503">Monooxygenase</keyword>
<dbReference type="OrthoDB" id="10003276at2759"/>
<dbReference type="Gene3D" id="2.60.120.310">
    <property type="entry name" value="Copper type II, ascorbate-dependent monooxygenase, N-terminal domain"/>
    <property type="match status" value="1"/>
</dbReference>
<feature type="domain" description="Reverse transcriptase" evidence="3">
    <location>
        <begin position="1"/>
        <end position="105"/>
    </location>
</feature>
<organism evidence="4 5">
    <name type="scientific">Limosa lapponica baueri</name>
    <dbReference type="NCBI Taxonomy" id="1758121"/>
    <lineage>
        <taxon>Eukaryota</taxon>
        <taxon>Metazoa</taxon>
        <taxon>Chordata</taxon>
        <taxon>Craniata</taxon>
        <taxon>Vertebrata</taxon>
        <taxon>Euteleostomi</taxon>
        <taxon>Archelosauria</taxon>
        <taxon>Archosauria</taxon>
        <taxon>Dinosauria</taxon>
        <taxon>Saurischia</taxon>
        <taxon>Theropoda</taxon>
        <taxon>Coelurosauria</taxon>
        <taxon>Aves</taxon>
        <taxon>Neognathae</taxon>
        <taxon>Neoaves</taxon>
        <taxon>Charadriiformes</taxon>
        <taxon>Scolopacidae</taxon>
        <taxon>Limosa</taxon>
    </lineage>
</organism>
<dbReference type="InterPro" id="IPR000945">
    <property type="entry name" value="DBH-like"/>
</dbReference>